<accession>A0A6L6HQP5</accession>
<dbReference type="Proteomes" id="UP000481417">
    <property type="component" value="Unassembled WGS sequence"/>
</dbReference>
<dbReference type="AlphaFoldDB" id="A0A6L6HQP5"/>
<name>A0A6L6HQP5_9RHOB</name>
<organism evidence="1 2">
    <name type="scientific">Paracoccus lichenicola</name>
    <dbReference type="NCBI Taxonomy" id="2665644"/>
    <lineage>
        <taxon>Bacteria</taxon>
        <taxon>Pseudomonadati</taxon>
        <taxon>Pseudomonadota</taxon>
        <taxon>Alphaproteobacteria</taxon>
        <taxon>Rhodobacterales</taxon>
        <taxon>Paracoccaceae</taxon>
        <taxon>Paracoccus</taxon>
    </lineage>
</organism>
<evidence type="ECO:0000313" key="1">
    <source>
        <dbReference type="EMBL" id="MTE00523.1"/>
    </source>
</evidence>
<gene>
    <name evidence="1" type="ORF">GIY56_09505</name>
</gene>
<proteinExistence type="predicted"/>
<dbReference type="EMBL" id="WMBT01000004">
    <property type="protein sequence ID" value="MTE00523.1"/>
    <property type="molecule type" value="Genomic_DNA"/>
</dbReference>
<comment type="caution">
    <text evidence="1">The sequence shown here is derived from an EMBL/GenBank/DDBJ whole genome shotgun (WGS) entry which is preliminary data.</text>
</comment>
<evidence type="ECO:0000313" key="2">
    <source>
        <dbReference type="Proteomes" id="UP000481417"/>
    </source>
</evidence>
<protein>
    <submittedName>
        <fullName evidence="1">Uncharacterized protein</fullName>
    </submittedName>
</protein>
<sequence length="111" mass="12688">MLKITGTRGSWMATVQGYGKLPVIHNHRMNWNTQTYSDPFKDRVVGMKKVDEWHAALETGDLLVVQRGVKDATGNETTERDGYIGVFRYTGYRRIDENGGIELLITERISR</sequence>
<dbReference type="RefSeq" id="WP_154764590.1">
    <property type="nucleotide sequence ID" value="NZ_WMBT01000004.1"/>
</dbReference>
<reference evidence="1 2" key="1">
    <citation type="submission" date="2019-11" db="EMBL/GenBank/DDBJ databases">
        <authorList>
            <person name="Lang L."/>
        </authorList>
    </citation>
    <scope>NUCLEOTIDE SEQUENCE [LARGE SCALE GENOMIC DNA]</scope>
    <source>
        <strain evidence="1 2">YIM 132242</strain>
    </source>
</reference>
<keyword evidence="2" id="KW-1185">Reference proteome</keyword>